<dbReference type="InterPro" id="IPR036942">
    <property type="entry name" value="Beta-barrel_TonB_sf"/>
</dbReference>
<dbReference type="RefSeq" id="WP_103683030.1">
    <property type="nucleotide sequence ID" value="NZ_PQGG01000007.1"/>
</dbReference>
<gene>
    <name evidence="13" type="ORF">C0068_03110</name>
</gene>
<evidence type="ECO:0000256" key="9">
    <source>
        <dbReference type="RuleBase" id="RU003357"/>
    </source>
</evidence>
<comment type="subcellular location">
    <subcellularLocation>
        <location evidence="1 8">Cell outer membrane</location>
        <topology evidence="1 8">Multi-pass membrane protein</topology>
    </subcellularLocation>
</comment>
<evidence type="ECO:0000259" key="11">
    <source>
        <dbReference type="Pfam" id="PF00593"/>
    </source>
</evidence>
<evidence type="ECO:0000259" key="12">
    <source>
        <dbReference type="Pfam" id="PF07715"/>
    </source>
</evidence>
<protein>
    <recommendedName>
        <fullName evidence="15">Membrane receptor protein</fullName>
    </recommendedName>
</protein>
<dbReference type="GO" id="GO:0033214">
    <property type="term" value="P:siderophore-iron import into cell"/>
    <property type="evidence" value="ECO:0007669"/>
    <property type="project" value="TreeGrafter"/>
</dbReference>
<evidence type="ECO:0000313" key="13">
    <source>
        <dbReference type="EMBL" id="POP54269.1"/>
    </source>
</evidence>
<comment type="caution">
    <text evidence="13">The sequence shown here is derived from an EMBL/GenBank/DDBJ whole genome shotgun (WGS) entry which is preliminary data.</text>
</comment>
<dbReference type="PANTHER" id="PTHR30442:SF0">
    <property type="entry name" value="FE(3+) DICITRATE TRANSPORT PROTEIN FECA"/>
    <property type="match status" value="1"/>
</dbReference>
<dbReference type="Gene3D" id="2.170.130.10">
    <property type="entry name" value="TonB-dependent receptor, plug domain"/>
    <property type="match status" value="1"/>
</dbReference>
<feature type="chain" id="PRO_5015459758" description="Membrane receptor protein" evidence="10">
    <location>
        <begin position="22"/>
        <end position="721"/>
    </location>
</feature>
<accession>A0A2S4HJZ4</accession>
<dbReference type="PROSITE" id="PS52016">
    <property type="entry name" value="TONB_DEPENDENT_REC_3"/>
    <property type="match status" value="1"/>
</dbReference>
<dbReference type="Pfam" id="PF07715">
    <property type="entry name" value="Plug"/>
    <property type="match status" value="1"/>
</dbReference>
<keyword evidence="3 8" id="KW-1134">Transmembrane beta strand</keyword>
<feature type="domain" description="TonB-dependent receptor-like beta-barrel" evidence="11">
    <location>
        <begin position="233"/>
        <end position="691"/>
    </location>
</feature>
<dbReference type="AlphaFoldDB" id="A0A2S4HJZ4"/>
<dbReference type="SUPFAM" id="SSF56935">
    <property type="entry name" value="Porins"/>
    <property type="match status" value="1"/>
</dbReference>
<feature type="domain" description="TonB-dependent receptor plug" evidence="12">
    <location>
        <begin position="42"/>
        <end position="149"/>
    </location>
</feature>
<dbReference type="OrthoDB" id="9760494at2"/>
<dbReference type="InterPro" id="IPR037066">
    <property type="entry name" value="Plug_dom_sf"/>
</dbReference>
<evidence type="ECO:0000256" key="2">
    <source>
        <dbReference type="ARBA" id="ARBA00022448"/>
    </source>
</evidence>
<sequence length="721" mass="79564">MNTLRYPIIFSALLTSTAVLAEPAKAPEEVLVTGGRNAILSLGGSAQIIDEAMLEQFDFSDLNQVMSSLPGVYIREEDGYGLRPNIGIRGATSERSQKITIMEDGVLITPAPYSAPAAYYIPNISRMSAVELVKGPAAILHGPHTVGGAINFASRPISDDPLREIDISYGSDNYQKLQFFSSEKIGEYGYAIDLLRFSGDGFKELDGGGDTGFERNDINLKFSWQPEMQGEQSQTFTLKLGYADEDADETYLGLTDSDFSADPTRRYAASQLDHFTSDHSQVHLGHVFDFNDSLSVHSTAYWNQFNRSWNKLDGFIAGIAIRDVLNNPDIFTREIGIIRGEIDSNGSEAETLDVTENAREYGSMGVQTAVKLQLTQGDIEHDIDVGLRLHQDYVERDHSIQGYLMTSGRMTADGQQRGDKLLDEAETDAIAVHIMDTISWRDFKFTVGLRHENISGDADDFLNNTSNSKSQSETLPGIAVFWQYSDTLGLLAGVNRGFSPASPSAGSGVDPELSTNYEYGFRYNSQNLSLEAIGFFSDYENLLGRCRVSDPSCTPGEEFNGGEAEIAGVEIISQWTKELSQTLTGEVSLSYTYTETAFQSDFSSGFSQWGDVESGDELPYIPEQIARLQLGAKATQWEAFIALSYQSEMRDQAGKQAISQVTHTDAYSTVDASGSWFINTQWTVQLSVDNLLDEEAVVSLRPFGARPNKPRTFRLRAKYSF</sequence>
<evidence type="ECO:0000256" key="5">
    <source>
        <dbReference type="ARBA" id="ARBA00023077"/>
    </source>
</evidence>
<comment type="similarity">
    <text evidence="8 9">Belongs to the TonB-dependent receptor family.</text>
</comment>
<keyword evidence="2 8" id="KW-0813">Transport</keyword>
<dbReference type="Proteomes" id="UP000237222">
    <property type="component" value="Unassembled WGS sequence"/>
</dbReference>
<dbReference type="GO" id="GO:0009279">
    <property type="term" value="C:cell outer membrane"/>
    <property type="evidence" value="ECO:0007669"/>
    <property type="project" value="UniProtKB-SubCell"/>
</dbReference>
<reference evidence="13" key="1">
    <citation type="submission" date="2018-01" db="EMBL/GenBank/DDBJ databases">
        <authorList>
            <person name="Yu X.-D."/>
        </authorList>
    </citation>
    <scope>NUCLEOTIDE SEQUENCE</scope>
    <source>
        <strain evidence="13">ZX-21</strain>
    </source>
</reference>
<dbReference type="InterPro" id="IPR012910">
    <property type="entry name" value="Plug_dom"/>
</dbReference>
<dbReference type="InterPro" id="IPR000531">
    <property type="entry name" value="Beta-barrel_TonB"/>
</dbReference>
<dbReference type="CDD" id="cd01347">
    <property type="entry name" value="ligand_gated_channel"/>
    <property type="match status" value="1"/>
</dbReference>
<keyword evidence="6 8" id="KW-0472">Membrane</keyword>
<evidence type="ECO:0000256" key="6">
    <source>
        <dbReference type="ARBA" id="ARBA00023136"/>
    </source>
</evidence>
<dbReference type="Pfam" id="PF00593">
    <property type="entry name" value="TonB_dep_Rec_b-barrel"/>
    <property type="match status" value="1"/>
</dbReference>
<keyword evidence="10" id="KW-0732">Signal</keyword>
<evidence type="ECO:0000256" key="10">
    <source>
        <dbReference type="SAM" id="SignalP"/>
    </source>
</evidence>
<proteinExistence type="inferred from homology"/>
<dbReference type="PANTHER" id="PTHR30442">
    <property type="entry name" value="IRON III DICITRATE TRANSPORT PROTEIN FECA"/>
    <property type="match status" value="1"/>
</dbReference>
<evidence type="ECO:0000256" key="3">
    <source>
        <dbReference type="ARBA" id="ARBA00022452"/>
    </source>
</evidence>
<evidence type="ECO:0000256" key="4">
    <source>
        <dbReference type="ARBA" id="ARBA00022692"/>
    </source>
</evidence>
<keyword evidence="4 8" id="KW-0812">Transmembrane</keyword>
<organism evidence="13 14">
    <name type="scientific">Zhongshania marina</name>
    <dbReference type="NCBI Taxonomy" id="2304603"/>
    <lineage>
        <taxon>Bacteria</taxon>
        <taxon>Pseudomonadati</taxon>
        <taxon>Pseudomonadota</taxon>
        <taxon>Gammaproteobacteria</taxon>
        <taxon>Cellvibrionales</taxon>
        <taxon>Spongiibacteraceae</taxon>
        <taxon>Zhongshania</taxon>
    </lineage>
</organism>
<evidence type="ECO:0000256" key="7">
    <source>
        <dbReference type="ARBA" id="ARBA00023237"/>
    </source>
</evidence>
<keyword evidence="5 9" id="KW-0798">TonB box</keyword>
<evidence type="ECO:0008006" key="15">
    <source>
        <dbReference type="Google" id="ProtNLM"/>
    </source>
</evidence>
<feature type="signal peptide" evidence="10">
    <location>
        <begin position="1"/>
        <end position="21"/>
    </location>
</feature>
<dbReference type="Gene3D" id="2.40.170.20">
    <property type="entry name" value="TonB-dependent receptor, beta-barrel domain"/>
    <property type="match status" value="1"/>
</dbReference>
<evidence type="ECO:0000256" key="8">
    <source>
        <dbReference type="PROSITE-ProRule" id="PRU01360"/>
    </source>
</evidence>
<evidence type="ECO:0000313" key="14">
    <source>
        <dbReference type="Proteomes" id="UP000237222"/>
    </source>
</evidence>
<evidence type="ECO:0000256" key="1">
    <source>
        <dbReference type="ARBA" id="ARBA00004571"/>
    </source>
</evidence>
<name>A0A2S4HJZ4_9GAMM</name>
<dbReference type="InterPro" id="IPR039426">
    <property type="entry name" value="TonB-dep_rcpt-like"/>
</dbReference>
<keyword evidence="7 8" id="KW-0998">Cell outer membrane</keyword>
<dbReference type="EMBL" id="PQGG01000007">
    <property type="protein sequence ID" value="POP54269.1"/>
    <property type="molecule type" value="Genomic_DNA"/>
</dbReference>